<dbReference type="GO" id="GO:0046872">
    <property type="term" value="F:metal ion binding"/>
    <property type="evidence" value="ECO:0007669"/>
    <property type="project" value="UniProtKB-KW"/>
</dbReference>
<evidence type="ECO:0000256" key="2">
    <source>
        <dbReference type="ARBA" id="ARBA00022723"/>
    </source>
</evidence>
<dbReference type="AlphaFoldDB" id="A0A437J914"/>
<dbReference type="RefSeq" id="WP_127690185.1">
    <property type="nucleotide sequence ID" value="NZ_RZUL01000002.1"/>
</dbReference>
<dbReference type="EMBL" id="RZUL01000002">
    <property type="protein sequence ID" value="RVT41996.1"/>
    <property type="molecule type" value="Genomic_DNA"/>
</dbReference>
<protein>
    <submittedName>
        <fullName evidence="5">Aldolase</fullName>
    </submittedName>
</protein>
<proteinExistence type="inferred from homology"/>
<accession>A0A437J914</accession>
<comment type="similarity">
    <text evidence="1">Belongs to the HpcH/HpaI aldolase family.</text>
</comment>
<dbReference type="InterPro" id="IPR040442">
    <property type="entry name" value="Pyrv_kinase-like_dom_sf"/>
</dbReference>
<dbReference type="SUPFAM" id="SSF51621">
    <property type="entry name" value="Phosphoenolpyruvate/pyruvate domain"/>
    <property type="match status" value="1"/>
</dbReference>
<evidence type="ECO:0000256" key="3">
    <source>
        <dbReference type="ARBA" id="ARBA00023239"/>
    </source>
</evidence>
<dbReference type="Gene3D" id="3.20.20.60">
    <property type="entry name" value="Phosphoenolpyruvate-binding domains"/>
    <property type="match status" value="1"/>
</dbReference>
<evidence type="ECO:0000313" key="6">
    <source>
        <dbReference type="Proteomes" id="UP000282977"/>
    </source>
</evidence>
<keyword evidence="3" id="KW-0456">Lyase</keyword>
<dbReference type="Pfam" id="PF03328">
    <property type="entry name" value="HpcH_HpaI"/>
    <property type="match status" value="1"/>
</dbReference>
<dbReference type="OrthoDB" id="9802624at2"/>
<dbReference type="GO" id="GO:0005737">
    <property type="term" value="C:cytoplasm"/>
    <property type="evidence" value="ECO:0007669"/>
    <property type="project" value="TreeGrafter"/>
</dbReference>
<comment type="caution">
    <text evidence="5">The sequence shown here is derived from an EMBL/GenBank/DDBJ whole genome shotgun (WGS) entry which is preliminary data.</text>
</comment>
<dbReference type="PANTHER" id="PTHR30502">
    <property type="entry name" value="2-KETO-3-DEOXY-L-RHAMNONATE ALDOLASE"/>
    <property type="match status" value="1"/>
</dbReference>
<keyword evidence="2" id="KW-0479">Metal-binding</keyword>
<dbReference type="PANTHER" id="PTHR30502:SF0">
    <property type="entry name" value="PHOSPHOENOLPYRUVATE CARBOXYLASE FAMILY PROTEIN"/>
    <property type="match status" value="1"/>
</dbReference>
<evidence type="ECO:0000259" key="4">
    <source>
        <dbReference type="Pfam" id="PF03328"/>
    </source>
</evidence>
<feature type="domain" description="HpcH/HpaI aldolase/citrate lyase" evidence="4">
    <location>
        <begin position="14"/>
        <end position="234"/>
    </location>
</feature>
<dbReference type="Proteomes" id="UP000282977">
    <property type="component" value="Unassembled WGS sequence"/>
</dbReference>
<dbReference type="InterPro" id="IPR015813">
    <property type="entry name" value="Pyrv/PenolPyrv_kinase-like_dom"/>
</dbReference>
<dbReference type="InterPro" id="IPR005000">
    <property type="entry name" value="Aldolase/citrate-lyase_domain"/>
</dbReference>
<name>A0A437J914_9SPHN</name>
<sequence length="249" mass="25540">MTLKQRIAAGEALFGTFLKTPAPMLVEVLATAGIDLLCLDAEHAPFDRAAIDACIHAARAAHLPVIVRTQTAAHEHILNALDCGADGVLLPHIRSAAEAQAAARAAHYGPGGRGYAGSSRAAGYGLSGMADHRTASAARTVVIAQIEDIEALADIDAIAAVDGIDALFVGRIDLTVALEANSPDDPAVLAAVDRILAAGTATGRPVGMFVPRNADVAQWREKGATLFLQGSDHGFLRAGAAAARIACGM</sequence>
<keyword evidence="6" id="KW-1185">Reference proteome</keyword>
<reference evidence="5 6" key="1">
    <citation type="submission" date="2019-01" db="EMBL/GenBank/DDBJ databases">
        <authorList>
            <person name="Chen W.-M."/>
        </authorList>
    </citation>
    <scope>NUCLEOTIDE SEQUENCE [LARGE SCALE GENOMIC DNA]</scope>
    <source>
        <strain evidence="5 6">TLA-22</strain>
    </source>
</reference>
<gene>
    <name evidence="5" type="ORF">ENE74_07030</name>
</gene>
<evidence type="ECO:0000313" key="5">
    <source>
        <dbReference type="EMBL" id="RVT41996.1"/>
    </source>
</evidence>
<dbReference type="InterPro" id="IPR050251">
    <property type="entry name" value="HpcH-HpaI_aldolase"/>
</dbReference>
<dbReference type="GO" id="GO:0016832">
    <property type="term" value="F:aldehyde-lyase activity"/>
    <property type="evidence" value="ECO:0007669"/>
    <property type="project" value="TreeGrafter"/>
</dbReference>
<organism evidence="5 6">
    <name type="scientific">Sphingobium algorifonticola</name>
    <dbReference type="NCBI Taxonomy" id="2008318"/>
    <lineage>
        <taxon>Bacteria</taxon>
        <taxon>Pseudomonadati</taxon>
        <taxon>Pseudomonadota</taxon>
        <taxon>Alphaproteobacteria</taxon>
        <taxon>Sphingomonadales</taxon>
        <taxon>Sphingomonadaceae</taxon>
        <taxon>Sphingobium</taxon>
    </lineage>
</organism>
<evidence type="ECO:0000256" key="1">
    <source>
        <dbReference type="ARBA" id="ARBA00005568"/>
    </source>
</evidence>